<evidence type="ECO:0000256" key="7">
    <source>
        <dbReference type="ARBA" id="ARBA00023177"/>
    </source>
</evidence>
<dbReference type="InterPro" id="IPR024041">
    <property type="entry name" value="NH4_transpt_AmtB-like_dom"/>
</dbReference>
<gene>
    <name evidence="11" type="ORF">F8O02_01345</name>
</gene>
<dbReference type="GO" id="GO:0005886">
    <property type="term" value="C:plasma membrane"/>
    <property type="evidence" value="ECO:0007669"/>
    <property type="project" value="TreeGrafter"/>
</dbReference>
<organism evidence="11 12">
    <name type="scientific">Pseudoclavibacter caeni</name>
    <dbReference type="NCBI Taxonomy" id="908846"/>
    <lineage>
        <taxon>Bacteria</taxon>
        <taxon>Bacillati</taxon>
        <taxon>Actinomycetota</taxon>
        <taxon>Actinomycetes</taxon>
        <taxon>Micrococcales</taxon>
        <taxon>Microbacteriaceae</taxon>
        <taxon>Pseudoclavibacter</taxon>
    </lineage>
</organism>
<dbReference type="EMBL" id="WBKA01000001">
    <property type="protein sequence ID" value="KAB1633601.1"/>
    <property type="molecule type" value="Genomic_DNA"/>
</dbReference>
<dbReference type="AlphaFoldDB" id="A0A7C8FYP7"/>
<accession>A0A7C8FYP7</accession>
<dbReference type="OrthoDB" id="9814202at2"/>
<comment type="caution">
    <text evidence="11">The sequence shown here is derived from an EMBL/GenBank/DDBJ whole genome shotgun (WGS) entry which is preliminary data.</text>
</comment>
<feature type="transmembrane region" description="Helical" evidence="9">
    <location>
        <begin position="43"/>
        <end position="66"/>
    </location>
</feature>
<dbReference type="Gene3D" id="1.10.3430.10">
    <property type="entry name" value="Ammonium transporter AmtB like domains"/>
    <property type="match status" value="1"/>
</dbReference>
<evidence type="ECO:0000256" key="6">
    <source>
        <dbReference type="ARBA" id="ARBA00023136"/>
    </source>
</evidence>
<keyword evidence="7" id="KW-0924">Ammonia transport</keyword>
<keyword evidence="6 9" id="KW-0472">Membrane</keyword>
<evidence type="ECO:0000256" key="1">
    <source>
        <dbReference type="ARBA" id="ARBA00004141"/>
    </source>
</evidence>
<dbReference type="PANTHER" id="PTHR43029:SF10">
    <property type="entry name" value="AMMONIUM TRANSPORTER MEP2"/>
    <property type="match status" value="1"/>
</dbReference>
<sequence length="136" mass="14078">MALSRFGDITAIGALIVGLLAGMIGSWAVTWKTKWGIDETLDAFAVHGVGGIAGTICVVLIGSSAAPAGITGVLFGGEPSIIWRELVAVAATCLYSFGMTALIAWALKKTIGIRVDEQTEQIGLDEALHAETAYAD</sequence>
<dbReference type="Pfam" id="PF00909">
    <property type="entry name" value="Ammonium_transp"/>
    <property type="match status" value="1"/>
</dbReference>
<evidence type="ECO:0000259" key="10">
    <source>
        <dbReference type="Pfam" id="PF00909"/>
    </source>
</evidence>
<evidence type="ECO:0000256" key="3">
    <source>
        <dbReference type="ARBA" id="ARBA00022448"/>
    </source>
</evidence>
<evidence type="ECO:0000256" key="8">
    <source>
        <dbReference type="ARBA" id="ARBA00050025"/>
    </source>
</evidence>
<dbReference type="Proteomes" id="UP000481339">
    <property type="component" value="Unassembled WGS sequence"/>
</dbReference>
<feature type="transmembrane region" description="Helical" evidence="9">
    <location>
        <begin position="86"/>
        <end position="107"/>
    </location>
</feature>
<comment type="similarity">
    <text evidence="2">Belongs to the ammonia transporter channel (TC 1.A.11.2) family.</text>
</comment>
<feature type="transmembrane region" description="Helical" evidence="9">
    <location>
        <begin position="12"/>
        <end position="31"/>
    </location>
</feature>
<evidence type="ECO:0000313" key="11">
    <source>
        <dbReference type="EMBL" id="KAB1633601.1"/>
    </source>
</evidence>
<dbReference type="GO" id="GO:0008519">
    <property type="term" value="F:ammonium channel activity"/>
    <property type="evidence" value="ECO:0007669"/>
    <property type="project" value="InterPro"/>
</dbReference>
<evidence type="ECO:0000256" key="4">
    <source>
        <dbReference type="ARBA" id="ARBA00022692"/>
    </source>
</evidence>
<evidence type="ECO:0000256" key="2">
    <source>
        <dbReference type="ARBA" id="ARBA00005887"/>
    </source>
</evidence>
<keyword evidence="5 9" id="KW-1133">Transmembrane helix</keyword>
<keyword evidence="12" id="KW-1185">Reference proteome</keyword>
<dbReference type="PANTHER" id="PTHR43029">
    <property type="entry name" value="AMMONIUM TRANSPORTER MEP2"/>
    <property type="match status" value="1"/>
</dbReference>
<dbReference type="InterPro" id="IPR029020">
    <property type="entry name" value="Ammonium/urea_transptr"/>
</dbReference>
<comment type="subcellular location">
    <subcellularLocation>
        <location evidence="1">Membrane</location>
        <topology evidence="1">Multi-pass membrane protein</topology>
    </subcellularLocation>
</comment>
<proteinExistence type="inferred from homology"/>
<feature type="domain" description="Ammonium transporter AmtB-like" evidence="10">
    <location>
        <begin position="9"/>
        <end position="134"/>
    </location>
</feature>
<name>A0A7C8FYP7_9MICO</name>
<keyword evidence="3" id="KW-0813">Transport</keyword>
<evidence type="ECO:0000256" key="9">
    <source>
        <dbReference type="SAM" id="Phobius"/>
    </source>
</evidence>
<dbReference type="SUPFAM" id="SSF111352">
    <property type="entry name" value="Ammonium transporter"/>
    <property type="match status" value="1"/>
</dbReference>
<keyword evidence="4 9" id="KW-0812">Transmembrane</keyword>
<evidence type="ECO:0000313" key="12">
    <source>
        <dbReference type="Proteomes" id="UP000481339"/>
    </source>
</evidence>
<dbReference type="InterPro" id="IPR001905">
    <property type="entry name" value="Ammonium_transpt"/>
</dbReference>
<evidence type="ECO:0000256" key="5">
    <source>
        <dbReference type="ARBA" id="ARBA00022989"/>
    </source>
</evidence>
<reference evidence="11 12" key="1">
    <citation type="submission" date="2019-09" db="EMBL/GenBank/DDBJ databases">
        <title>Phylogeny of genus Pseudoclavibacter and closely related genus.</title>
        <authorList>
            <person name="Li Y."/>
        </authorList>
    </citation>
    <scope>NUCLEOTIDE SEQUENCE [LARGE SCALE GENOMIC DNA]</scope>
    <source>
        <strain evidence="11 12">JCM 16921</strain>
    </source>
</reference>
<protein>
    <recommendedName>
        <fullName evidence="8">Ammonium transporter</fullName>
    </recommendedName>
</protein>
<dbReference type="RefSeq" id="WP_158035379.1">
    <property type="nucleotide sequence ID" value="NZ_BAAAZV010000006.1"/>
</dbReference>